<dbReference type="InterPro" id="IPR036259">
    <property type="entry name" value="MFS_trans_sf"/>
</dbReference>
<dbReference type="FunFam" id="1.20.1250.20:FF:000122">
    <property type="entry name" value="D-xylose transporter XylE"/>
    <property type="match status" value="1"/>
</dbReference>
<keyword evidence="6 10" id="KW-0812">Transmembrane</keyword>
<dbReference type="InterPro" id="IPR020846">
    <property type="entry name" value="MFS_dom"/>
</dbReference>
<feature type="transmembrane region" description="Helical" evidence="10">
    <location>
        <begin position="169"/>
        <end position="188"/>
    </location>
</feature>
<feature type="transmembrane region" description="Helical" evidence="10">
    <location>
        <begin position="336"/>
        <end position="362"/>
    </location>
</feature>
<feature type="domain" description="Major facilitator superfamily (MFS) profile" evidence="11">
    <location>
        <begin position="11"/>
        <end position="428"/>
    </location>
</feature>
<dbReference type="PANTHER" id="PTHR48020">
    <property type="entry name" value="PROTON MYO-INOSITOL COTRANSPORTER"/>
    <property type="match status" value="1"/>
</dbReference>
<dbReference type="STRING" id="1003.SAMN04488541_10419"/>
<evidence type="ECO:0000256" key="6">
    <source>
        <dbReference type="ARBA" id="ARBA00022692"/>
    </source>
</evidence>
<evidence type="ECO:0000313" key="13">
    <source>
        <dbReference type="Proteomes" id="UP000199513"/>
    </source>
</evidence>
<organism evidence="12 13">
    <name type="scientific">Thermoflexibacter ruber</name>
    <dbReference type="NCBI Taxonomy" id="1003"/>
    <lineage>
        <taxon>Bacteria</taxon>
        <taxon>Pseudomonadati</taxon>
        <taxon>Bacteroidota</taxon>
        <taxon>Cytophagia</taxon>
        <taxon>Cytophagales</taxon>
        <taxon>Thermoflexibacteraceae</taxon>
        <taxon>Thermoflexibacter</taxon>
    </lineage>
</organism>
<keyword evidence="7 10" id="KW-1133">Transmembrane helix</keyword>
<evidence type="ECO:0000256" key="4">
    <source>
        <dbReference type="ARBA" id="ARBA00022475"/>
    </source>
</evidence>
<gene>
    <name evidence="12" type="ORF">SAMN04488541_10419</name>
</gene>
<dbReference type="PROSITE" id="PS00216">
    <property type="entry name" value="SUGAR_TRANSPORT_1"/>
    <property type="match status" value="2"/>
</dbReference>
<proteinExistence type="inferred from homology"/>
<dbReference type="PROSITE" id="PS00217">
    <property type="entry name" value="SUGAR_TRANSPORT_2"/>
    <property type="match status" value="1"/>
</dbReference>
<evidence type="ECO:0000256" key="8">
    <source>
        <dbReference type="ARBA" id="ARBA00023136"/>
    </source>
</evidence>
<evidence type="ECO:0000256" key="7">
    <source>
        <dbReference type="ARBA" id="ARBA00022989"/>
    </source>
</evidence>
<accession>A0A1I2J2V6</accession>
<dbReference type="NCBIfam" id="TIGR00879">
    <property type="entry name" value="SP"/>
    <property type="match status" value="1"/>
</dbReference>
<dbReference type="Pfam" id="PF00083">
    <property type="entry name" value="Sugar_tr"/>
    <property type="match status" value="1"/>
</dbReference>
<dbReference type="InterPro" id="IPR050814">
    <property type="entry name" value="Myo-inositol_Transporter"/>
</dbReference>
<feature type="transmembrane region" description="Helical" evidence="10">
    <location>
        <begin position="374"/>
        <end position="397"/>
    </location>
</feature>
<keyword evidence="13" id="KW-1185">Reference proteome</keyword>
<evidence type="ECO:0000256" key="5">
    <source>
        <dbReference type="ARBA" id="ARBA00022597"/>
    </source>
</evidence>
<dbReference type="RefSeq" id="WP_221407707.1">
    <property type="nucleotide sequence ID" value="NZ_FONY01000041.1"/>
</dbReference>
<dbReference type="EMBL" id="FONY01000041">
    <property type="protein sequence ID" value="SFF48834.1"/>
    <property type="molecule type" value="Genomic_DNA"/>
</dbReference>
<dbReference type="InterPro" id="IPR005828">
    <property type="entry name" value="MFS_sugar_transport-like"/>
</dbReference>
<evidence type="ECO:0000256" key="9">
    <source>
        <dbReference type="RuleBase" id="RU003346"/>
    </source>
</evidence>
<evidence type="ECO:0000256" key="10">
    <source>
        <dbReference type="SAM" id="Phobius"/>
    </source>
</evidence>
<dbReference type="InterPro" id="IPR005829">
    <property type="entry name" value="Sugar_transporter_CS"/>
</dbReference>
<feature type="transmembrane region" description="Helical" evidence="10">
    <location>
        <begin position="100"/>
        <end position="123"/>
    </location>
</feature>
<feature type="transmembrane region" description="Helical" evidence="10">
    <location>
        <begin position="77"/>
        <end position="94"/>
    </location>
</feature>
<dbReference type="PROSITE" id="PS50850">
    <property type="entry name" value="MFS"/>
    <property type="match status" value="1"/>
</dbReference>
<dbReference type="Proteomes" id="UP000199513">
    <property type="component" value="Unassembled WGS sequence"/>
</dbReference>
<evidence type="ECO:0000256" key="3">
    <source>
        <dbReference type="ARBA" id="ARBA00022448"/>
    </source>
</evidence>
<feature type="transmembrane region" description="Helical" evidence="10">
    <location>
        <begin position="135"/>
        <end position="157"/>
    </location>
</feature>
<sequence length="442" mass="47521">MMKNITFVLFSTFAAALGGLLFGFDSSVISGALQSIKPFFGLDEVGLGFSVSSAVIGCAIGAGTAGYASDLIGRKKMLLITAILFAISSIGTAIPNSFAVFVIFRVLCGISIGAVSVLSPTYIAEIAPANIRGRLVSLNQLMIVIGILVAYFSNYLIKNQIGGENDWRVMLGIGALPALLFFLALLSAPESPRWLMKKGRNSEAEKILVKIGNAENAQKEIADISHGIDEAKVPVSELFKGKMAKVFTLGLVLACLQQLVGINAVIYYAPTIFEKTGGDEFLQTVMVGLVNLTFTFVAIWLIDKVGRKLLMIYGSAGMGVSLLLLIFAFITNQLEGYLVLISILGYIASFAASLAPITWVVVTEIFPNKIRGTAMSVAIAAHWSCTFLVTQTFPYILEKIGGQYAFGIFSALSFFTLFFVWKYIPETKGKSLEQIQAELGVG</sequence>
<evidence type="ECO:0000256" key="2">
    <source>
        <dbReference type="ARBA" id="ARBA00010992"/>
    </source>
</evidence>
<dbReference type="PRINTS" id="PR00171">
    <property type="entry name" value="SUGRTRNSPORT"/>
</dbReference>
<name>A0A1I2J2V6_9BACT</name>
<dbReference type="GO" id="GO:0005886">
    <property type="term" value="C:plasma membrane"/>
    <property type="evidence" value="ECO:0007669"/>
    <property type="project" value="UniProtKB-SubCell"/>
</dbReference>
<feature type="transmembrane region" description="Helical" evidence="10">
    <location>
        <begin position="246"/>
        <end position="269"/>
    </location>
</feature>
<dbReference type="AlphaFoldDB" id="A0A1I2J2V6"/>
<keyword evidence="3 9" id="KW-0813">Transport</keyword>
<feature type="transmembrane region" description="Helical" evidence="10">
    <location>
        <begin position="309"/>
        <end position="330"/>
    </location>
</feature>
<dbReference type="SUPFAM" id="SSF103473">
    <property type="entry name" value="MFS general substrate transporter"/>
    <property type="match status" value="1"/>
</dbReference>
<feature type="transmembrane region" description="Helical" evidence="10">
    <location>
        <begin position="46"/>
        <end position="65"/>
    </location>
</feature>
<evidence type="ECO:0000256" key="1">
    <source>
        <dbReference type="ARBA" id="ARBA00004651"/>
    </source>
</evidence>
<dbReference type="PANTHER" id="PTHR48020:SF12">
    <property type="entry name" value="PROTON MYO-INOSITOL COTRANSPORTER"/>
    <property type="match status" value="1"/>
</dbReference>
<keyword evidence="8 10" id="KW-0472">Membrane</keyword>
<protein>
    <submittedName>
        <fullName evidence="12">MFS transporter, SP family, arabinose:H+ symporter</fullName>
    </submittedName>
</protein>
<keyword evidence="5" id="KW-0762">Sugar transport</keyword>
<feature type="transmembrane region" description="Helical" evidence="10">
    <location>
        <begin position="281"/>
        <end position="302"/>
    </location>
</feature>
<comment type="similarity">
    <text evidence="2 9">Belongs to the major facilitator superfamily. Sugar transporter (TC 2.A.1.1) family.</text>
</comment>
<dbReference type="InterPro" id="IPR003663">
    <property type="entry name" value="Sugar/inositol_transpt"/>
</dbReference>
<comment type="subcellular location">
    <subcellularLocation>
        <location evidence="1">Cell membrane</location>
        <topology evidence="1">Multi-pass membrane protein</topology>
    </subcellularLocation>
</comment>
<feature type="transmembrane region" description="Helical" evidence="10">
    <location>
        <begin position="403"/>
        <end position="424"/>
    </location>
</feature>
<keyword evidence="4" id="KW-1003">Cell membrane</keyword>
<evidence type="ECO:0000259" key="11">
    <source>
        <dbReference type="PROSITE" id="PS50850"/>
    </source>
</evidence>
<dbReference type="Gene3D" id="1.20.1250.20">
    <property type="entry name" value="MFS general substrate transporter like domains"/>
    <property type="match status" value="1"/>
</dbReference>
<evidence type="ECO:0000313" key="12">
    <source>
        <dbReference type="EMBL" id="SFF48834.1"/>
    </source>
</evidence>
<dbReference type="GO" id="GO:0022857">
    <property type="term" value="F:transmembrane transporter activity"/>
    <property type="evidence" value="ECO:0007669"/>
    <property type="project" value="InterPro"/>
</dbReference>
<reference evidence="12 13" key="1">
    <citation type="submission" date="2016-10" db="EMBL/GenBank/DDBJ databases">
        <authorList>
            <person name="de Groot N.N."/>
        </authorList>
    </citation>
    <scope>NUCLEOTIDE SEQUENCE [LARGE SCALE GENOMIC DNA]</scope>
    <source>
        <strain>GEY</strain>
        <strain evidence="13">DSM 9560</strain>
    </source>
</reference>